<dbReference type="InterPro" id="IPR008604">
    <property type="entry name" value="MAP7_fam"/>
</dbReference>
<protein>
    <submittedName>
        <fullName evidence="7">MAP7 domain-containing protein 1</fullName>
    </submittedName>
</protein>
<feature type="compositionally biased region" description="Pro residues" evidence="6">
    <location>
        <begin position="155"/>
        <end position="169"/>
    </location>
</feature>
<organism evidence="7 8">
    <name type="scientific">Camelus dromedarius</name>
    <name type="common">Dromedary</name>
    <name type="synonym">Arabian camel</name>
    <dbReference type="NCBI Taxonomy" id="9838"/>
    <lineage>
        <taxon>Eukaryota</taxon>
        <taxon>Metazoa</taxon>
        <taxon>Chordata</taxon>
        <taxon>Craniata</taxon>
        <taxon>Vertebrata</taxon>
        <taxon>Euteleostomi</taxon>
        <taxon>Mammalia</taxon>
        <taxon>Eutheria</taxon>
        <taxon>Laurasiatheria</taxon>
        <taxon>Artiodactyla</taxon>
        <taxon>Tylopoda</taxon>
        <taxon>Camelidae</taxon>
        <taxon>Camelus</taxon>
    </lineage>
</organism>
<proteinExistence type="inferred from homology"/>
<feature type="region of interest" description="Disordered" evidence="6">
    <location>
        <begin position="1"/>
        <end position="450"/>
    </location>
</feature>
<keyword evidence="4" id="KW-0175">Coiled coil</keyword>
<dbReference type="PANTHER" id="PTHR15073:SF2">
    <property type="entry name" value="MAP7 DOMAIN-CONTAINING PROTEIN 1"/>
    <property type="match status" value="1"/>
</dbReference>
<feature type="compositionally biased region" description="Basic and acidic residues" evidence="6">
    <location>
        <begin position="216"/>
        <end position="351"/>
    </location>
</feature>
<evidence type="ECO:0000256" key="6">
    <source>
        <dbReference type="SAM" id="MobiDB-lite"/>
    </source>
</evidence>
<dbReference type="InterPro" id="IPR051483">
    <property type="entry name" value="MAP7_domain-containing"/>
</dbReference>
<dbReference type="GO" id="GO:0000226">
    <property type="term" value="P:microtubule cytoskeleton organization"/>
    <property type="evidence" value="ECO:0007669"/>
    <property type="project" value="InterPro"/>
</dbReference>
<feature type="compositionally biased region" description="Pro residues" evidence="6">
    <location>
        <begin position="199"/>
        <end position="208"/>
    </location>
</feature>
<dbReference type="Proteomes" id="UP000299084">
    <property type="component" value="Unassembled WGS sequence"/>
</dbReference>
<feature type="compositionally biased region" description="Polar residues" evidence="6">
    <location>
        <begin position="8"/>
        <end position="17"/>
    </location>
</feature>
<dbReference type="PANTHER" id="PTHR15073">
    <property type="entry name" value="MICROTUBULE-ASSOCIATED PROTEIN"/>
    <property type="match status" value="1"/>
</dbReference>
<reference evidence="7 8" key="1">
    <citation type="journal article" date="2019" name="Mol. Ecol. Resour.">
        <title>Improving Illumina assemblies with Hi-C and long reads: an example with the North African dromedary.</title>
        <authorList>
            <person name="Elbers J.P."/>
            <person name="Rogers M.F."/>
            <person name="Perelman P.L."/>
            <person name="Proskuryakova A.A."/>
            <person name="Serdyukova N.A."/>
            <person name="Johnson W.E."/>
            <person name="Horin P."/>
            <person name="Corander J."/>
            <person name="Murphy D."/>
            <person name="Burger P.A."/>
        </authorList>
    </citation>
    <scope>NUCLEOTIDE SEQUENCE [LARGE SCALE GENOMIC DNA]</scope>
    <source>
        <strain evidence="7">Drom800</strain>
        <tissue evidence="7">Blood</tissue>
    </source>
</reference>
<feature type="compositionally biased region" description="Low complexity" evidence="6">
    <location>
        <begin position="73"/>
        <end position="86"/>
    </location>
</feature>
<sequence>LIEEPVSIPNSSASLRTASHHEASQVPEKGEDGKARENEKEKNALARERSFKKRQSLPASLRPRVSAGNAELSPKSKARPSSPSTSWHRPASPCLSPGPGHALPPKPPSPRGTTASPKGRVRRKDEAKESPNVAGPEDKNQSKGKASDEKEPAAPASPAPSPVPSPTPAQPQKEQPTAEIPAGGNGERRPKDTAVLTSPPAPAPPVTPSKPMAGTTDREEATRLLAEKRRQAREQREREEQERRLQAERDKRMREEQLAREAEARAEREAEARRREEQEAREKAQAEQEEQERLQKQKEEAEARSREEAERQRLEREKHFQREEQERQERKKRLEEIMKRTRKSEAAETKVRIPPRAVLGVEQKQDRKEAKANSSSPVIDPAKAVEARPSGLQKEAVQKEELAPQEPQWSLPNKESPGSLVNGLQPLPAHQENGFSPKGPSGDKSLGRTPEALLPFAEAEAFLKKAVVQPPQVTEVL</sequence>
<feature type="compositionally biased region" description="Basic and acidic residues" evidence="6">
    <location>
        <begin position="19"/>
        <end position="49"/>
    </location>
</feature>
<dbReference type="EMBL" id="JWIN03000013">
    <property type="protein sequence ID" value="KAB1268469.1"/>
    <property type="molecule type" value="Genomic_DNA"/>
</dbReference>
<evidence type="ECO:0000256" key="1">
    <source>
        <dbReference type="ARBA" id="ARBA00004245"/>
    </source>
</evidence>
<keyword evidence="8" id="KW-1185">Reference proteome</keyword>
<dbReference type="Pfam" id="PF05672">
    <property type="entry name" value="MAP7"/>
    <property type="match status" value="1"/>
</dbReference>
<keyword evidence="5" id="KW-0206">Cytoskeleton</keyword>
<keyword evidence="3" id="KW-0963">Cytoplasm</keyword>
<accession>A0A5N4DBQ4</accession>
<evidence type="ECO:0000256" key="3">
    <source>
        <dbReference type="ARBA" id="ARBA00022490"/>
    </source>
</evidence>
<dbReference type="GO" id="GO:0015630">
    <property type="term" value="C:microtubule cytoskeleton"/>
    <property type="evidence" value="ECO:0007669"/>
    <property type="project" value="InterPro"/>
</dbReference>
<evidence type="ECO:0000313" key="7">
    <source>
        <dbReference type="EMBL" id="KAB1268469.1"/>
    </source>
</evidence>
<comment type="subcellular location">
    <subcellularLocation>
        <location evidence="1">Cytoplasm</location>
        <location evidence="1">Cytoskeleton</location>
    </subcellularLocation>
</comment>
<feature type="non-terminal residue" evidence="7">
    <location>
        <position position="1"/>
    </location>
</feature>
<evidence type="ECO:0000256" key="4">
    <source>
        <dbReference type="ARBA" id="ARBA00023054"/>
    </source>
</evidence>
<evidence type="ECO:0000313" key="8">
    <source>
        <dbReference type="Proteomes" id="UP000299084"/>
    </source>
</evidence>
<evidence type="ECO:0000256" key="5">
    <source>
        <dbReference type="ARBA" id="ARBA00023212"/>
    </source>
</evidence>
<gene>
    <name evidence="7" type="ORF">Cadr_000013642</name>
</gene>
<name>A0A5N4DBQ4_CAMDR</name>
<evidence type="ECO:0000256" key="2">
    <source>
        <dbReference type="ARBA" id="ARBA00007525"/>
    </source>
</evidence>
<comment type="similarity">
    <text evidence="2">Belongs to the MAP7 family.</text>
</comment>
<feature type="compositionally biased region" description="Basic and acidic residues" evidence="6">
    <location>
        <begin position="136"/>
        <end position="152"/>
    </location>
</feature>
<comment type="caution">
    <text evidence="7">The sequence shown here is derived from an EMBL/GenBank/DDBJ whole genome shotgun (WGS) entry which is preliminary data.</text>
</comment>
<dbReference type="AlphaFoldDB" id="A0A5N4DBQ4"/>